<dbReference type="GO" id="GO:0071949">
    <property type="term" value="F:FAD binding"/>
    <property type="evidence" value="ECO:0007669"/>
    <property type="project" value="InterPro"/>
</dbReference>
<reference evidence="4" key="1">
    <citation type="journal article" date="2009" name="Environ. Microbiol.">
        <title>The genome of Polaromonas naphthalenivorans strain CJ2, isolated from coal tar-contaminated sediment, reveals physiological and metabolic versatility and evolution through extensive horizontal gene transfer.</title>
        <authorList>
            <person name="Yagi J.M."/>
            <person name="Sims D."/>
            <person name="Brettin T."/>
            <person name="Bruce D."/>
            <person name="Madsen E.L."/>
        </authorList>
    </citation>
    <scope>NUCLEOTIDE SEQUENCE [LARGE SCALE GENOMIC DNA]</scope>
    <source>
        <strain evidence="4">CJ2</strain>
    </source>
</reference>
<dbReference type="Pfam" id="PF01494">
    <property type="entry name" value="FAD_binding_3"/>
    <property type="match status" value="1"/>
</dbReference>
<name>A1VQP8_POLNA</name>
<protein>
    <submittedName>
        <fullName evidence="3">FAD dependent oxidoreductase</fullName>
    </submittedName>
</protein>
<evidence type="ECO:0000259" key="2">
    <source>
        <dbReference type="Pfam" id="PF01494"/>
    </source>
</evidence>
<dbReference type="InterPro" id="IPR050407">
    <property type="entry name" value="Geranylgeranyl_reductase"/>
</dbReference>
<dbReference type="Gene3D" id="3.50.50.60">
    <property type="entry name" value="FAD/NAD(P)-binding domain"/>
    <property type="match status" value="1"/>
</dbReference>
<dbReference type="PANTHER" id="PTHR42685">
    <property type="entry name" value="GERANYLGERANYL DIPHOSPHATE REDUCTASE"/>
    <property type="match status" value="1"/>
</dbReference>
<dbReference type="OrthoDB" id="9795712at2"/>
<dbReference type="STRING" id="365044.Pnap_2674"/>
<dbReference type="PANTHER" id="PTHR42685:SF22">
    <property type="entry name" value="CONDITIONED MEDIUM FACTOR RECEPTOR 1"/>
    <property type="match status" value="1"/>
</dbReference>
<dbReference type="SUPFAM" id="SSF51905">
    <property type="entry name" value="FAD/NAD(P)-binding domain"/>
    <property type="match status" value="1"/>
</dbReference>
<organism evidence="3 4">
    <name type="scientific">Polaromonas naphthalenivorans (strain CJ2)</name>
    <dbReference type="NCBI Taxonomy" id="365044"/>
    <lineage>
        <taxon>Bacteria</taxon>
        <taxon>Pseudomonadati</taxon>
        <taxon>Pseudomonadota</taxon>
        <taxon>Betaproteobacteria</taxon>
        <taxon>Burkholderiales</taxon>
        <taxon>Comamonadaceae</taxon>
        <taxon>Polaromonas</taxon>
    </lineage>
</organism>
<dbReference type="HOGENOM" id="CLU_024648_5_3_4"/>
<dbReference type="InterPro" id="IPR036188">
    <property type="entry name" value="FAD/NAD-bd_sf"/>
</dbReference>
<dbReference type="eggNOG" id="COG0644">
    <property type="taxonomic scope" value="Bacteria"/>
</dbReference>
<dbReference type="Proteomes" id="UP000000644">
    <property type="component" value="Chromosome"/>
</dbReference>
<evidence type="ECO:0000256" key="1">
    <source>
        <dbReference type="SAM" id="MobiDB-lite"/>
    </source>
</evidence>
<dbReference type="InterPro" id="IPR002938">
    <property type="entry name" value="FAD-bd"/>
</dbReference>
<dbReference type="PRINTS" id="PR00420">
    <property type="entry name" value="RNGMNOXGNASE"/>
</dbReference>
<dbReference type="KEGG" id="pna:Pnap_2674"/>
<feature type="region of interest" description="Disordered" evidence="1">
    <location>
        <begin position="421"/>
        <end position="443"/>
    </location>
</feature>
<keyword evidence="4" id="KW-1185">Reference proteome</keyword>
<proteinExistence type="predicted"/>
<dbReference type="RefSeq" id="WP_011802053.1">
    <property type="nucleotide sequence ID" value="NC_008781.1"/>
</dbReference>
<sequence>MNTGFDAIIIGAGPAGSTAAILLARAGWSVALVEKQRFPRRKVCGECLAASNLPLLDALGIGAGFIASAGPELRQVALMQGQRTFIADLPAAAHGHHAWGRALGRETLDTLLLEQARASGAVVLQPWSVQALGGAAGDHRCGIRSIATRQAATLRAPVLIAAHGSWEPLPSGREDRRLARRASDLFAFKANFRGATLLPGLLPVLSFSGGYGGMVLADQGLVTLAGCIRADRLEACRRAAPGLNAGEAFEIFLKRECRGVAFALGDAQREGAWLASGPIDPGIRLVPGDTLFRIGNAAGEAHPIIGEGMSMAMQSAWLLCAQLLHPAVPRSSLSDQRWQRGVQHAYAADWRRHFAPRLRLAAAFAHLAMRPAVAAPALSLLGRWPALLTLGARWGGKVSCAISPDAVAWLASGAGAKWAASDASPPVHSDAVQVNNRPPQEMP</sequence>
<feature type="compositionally biased region" description="Polar residues" evidence="1">
    <location>
        <begin position="432"/>
        <end position="443"/>
    </location>
</feature>
<gene>
    <name evidence="3" type="ordered locus">Pnap_2674</name>
</gene>
<feature type="domain" description="FAD-binding" evidence="2">
    <location>
        <begin position="6"/>
        <end position="166"/>
    </location>
</feature>
<dbReference type="AlphaFoldDB" id="A1VQP8"/>
<evidence type="ECO:0000313" key="4">
    <source>
        <dbReference type="Proteomes" id="UP000000644"/>
    </source>
</evidence>
<evidence type="ECO:0000313" key="3">
    <source>
        <dbReference type="EMBL" id="ABM37976.1"/>
    </source>
</evidence>
<accession>A1VQP8</accession>
<dbReference type="EMBL" id="CP000529">
    <property type="protein sequence ID" value="ABM37976.1"/>
    <property type="molecule type" value="Genomic_DNA"/>
</dbReference>